<organism evidence="1 2">
    <name type="scientific">Solanum pinnatisectum</name>
    <name type="common">tansyleaf nightshade</name>
    <dbReference type="NCBI Taxonomy" id="50273"/>
    <lineage>
        <taxon>Eukaryota</taxon>
        <taxon>Viridiplantae</taxon>
        <taxon>Streptophyta</taxon>
        <taxon>Embryophyta</taxon>
        <taxon>Tracheophyta</taxon>
        <taxon>Spermatophyta</taxon>
        <taxon>Magnoliopsida</taxon>
        <taxon>eudicotyledons</taxon>
        <taxon>Gunneridae</taxon>
        <taxon>Pentapetalae</taxon>
        <taxon>asterids</taxon>
        <taxon>lamiids</taxon>
        <taxon>Solanales</taxon>
        <taxon>Solanaceae</taxon>
        <taxon>Solanoideae</taxon>
        <taxon>Solaneae</taxon>
        <taxon>Solanum</taxon>
    </lineage>
</organism>
<accession>A0AAV9MSJ3</accession>
<evidence type="ECO:0008006" key="3">
    <source>
        <dbReference type="Google" id="ProtNLM"/>
    </source>
</evidence>
<dbReference type="PANTHER" id="PTHR10073">
    <property type="entry name" value="DNA MISMATCH REPAIR PROTEIN MLH, PMS, MUTL"/>
    <property type="match status" value="1"/>
</dbReference>
<dbReference type="GO" id="GO:0006298">
    <property type="term" value="P:mismatch repair"/>
    <property type="evidence" value="ECO:0007669"/>
    <property type="project" value="InterPro"/>
</dbReference>
<dbReference type="InterPro" id="IPR014721">
    <property type="entry name" value="Ribsml_uS5_D2-typ_fold_subgr"/>
</dbReference>
<evidence type="ECO:0000313" key="2">
    <source>
        <dbReference type="Proteomes" id="UP001311915"/>
    </source>
</evidence>
<dbReference type="Proteomes" id="UP001311915">
    <property type="component" value="Unassembled WGS sequence"/>
</dbReference>
<dbReference type="EMBL" id="JAWPEI010000001">
    <property type="protein sequence ID" value="KAK4739677.1"/>
    <property type="molecule type" value="Genomic_DNA"/>
</dbReference>
<dbReference type="PANTHER" id="PTHR10073:SF47">
    <property type="entry name" value="DNA MISMATCH REPAIR PROTEIN MLH3"/>
    <property type="match status" value="1"/>
</dbReference>
<dbReference type="GO" id="GO:0016887">
    <property type="term" value="F:ATP hydrolysis activity"/>
    <property type="evidence" value="ECO:0007669"/>
    <property type="project" value="InterPro"/>
</dbReference>
<protein>
    <recommendedName>
        <fullName evidence="3">F-box domain-containing protein</fullName>
    </recommendedName>
</protein>
<gene>
    <name evidence="1" type="ORF">R3W88_003374</name>
</gene>
<dbReference type="GO" id="GO:0032300">
    <property type="term" value="C:mismatch repair complex"/>
    <property type="evidence" value="ECO:0007669"/>
    <property type="project" value="InterPro"/>
</dbReference>
<sequence>MPMPSSSANMQKKFQGYYFQCFYNQPVRRKQMCSSEDDLLCPCASPSLLPLLFSGLRVHLRSLNKLNASDDCIILQKQSAGSFHSSHPIDVINLPPQVVVTVFSVMKFNVIQFLGRAVRPSVKRELVNIWNSKLQAQGKCTCTHDGELKEGCILINHESIRDSNVSFYDSYGSKVLQQVDKKFIPIVASTTPDITDQFYFRCGVVFEGPTRTTLKKFSLISFLVSLNYPFVFLPPSRNHPFREITHDLPLSYSYYYLCFSFSVAATVHEVDLFCTRASPSPLPLLSSGFGIHLSSLNKLNARDGSFKLSGCISCPDVYTMKVLQYLSINSRFVSKGPIHKLLNNRAMSLDSASDILKRSCESQLREFFPMDEIQLSQISEPLNWRIPLVESLRISASGPYFSTSPTLREKWPHPMDDIFPANLLSASMQKPLSFRSILLHKPYSQRKMADAIAVLSHQSK</sequence>
<proteinExistence type="predicted"/>
<dbReference type="Gene3D" id="3.30.230.10">
    <property type="match status" value="1"/>
</dbReference>
<name>A0AAV9MSJ3_9SOLN</name>
<dbReference type="AlphaFoldDB" id="A0AAV9MSJ3"/>
<evidence type="ECO:0000313" key="1">
    <source>
        <dbReference type="EMBL" id="KAK4739677.1"/>
    </source>
</evidence>
<dbReference type="GO" id="GO:0140664">
    <property type="term" value="F:ATP-dependent DNA damage sensor activity"/>
    <property type="evidence" value="ECO:0007669"/>
    <property type="project" value="InterPro"/>
</dbReference>
<comment type="caution">
    <text evidence="1">The sequence shown here is derived from an EMBL/GenBank/DDBJ whole genome shotgun (WGS) entry which is preliminary data.</text>
</comment>
<dbReference type="InterPro" id="IPR038973">
    <property type="entry name" value="MutL/Mlh/Pms-like"/>
</dbReference>
<keyword evidence="2" id="KW-1185">Reference proteome</keyword>
<reference evidence="1 2" key="1">
    <citation type="submission" date="2023-10" db="EMBL/GenBank/DDBJ databases">
        <title>Genome-Wide Identification Analysis in wild type Solanum Pinnatisectum Reveals Some Genes Defensing Phytophthora Infestans.</title>
        <authorList>
            <person name="Sun C."/>
        </authorList>
    </citation>
    <scope>NUCLEOTIDE SEQUENCE [LARGE SCALE GENOMIC DNA]</scope>
    <source>
        <strain evidence="1">LQN</strain>
        <tissue evidence="1">Leaf</tissue>
    </source>
</reference>